<reference evidence="1 2" key="1">
    <citation type="journal article" date="2008" name="Proc. Natl. Acad. Sci. U.S.A.">
        <title>Niche adaptation and genome expansion in the chlorophyll d-producing cyanobacterium Acaryochloris marina.</title>
        <authorList>
            <person name="Swingley W.D."/>
            <person name="Chen M."/>
            <person name="Cheung P.C."/>
            <person name="Conrad A.L."/>
            <person name="Dejesa L.C."/>
            <person name="Hao J."/>
            <person name="Honchak B.M."/>
            <person name="Karbach L.E."/>
            <person name="Kurdoglu A."/>
            <person name="Lahiri S."/>
            <person name="Mastrian S.D."/>
            <person name="Miyashita H."/>
            <person name="Page L."/>
            <person name="Ramakrishna P."/>
            <person name="Satoh S."/>
            <person name="Sattley W.M."/>
            <person name="Shimada Y."/>
            <person name="Taylor H.L."/>
            <person name="Tomo T."/>
            <person name="Tsuchiya T."/>
            <person name="Wang Z.T."/>
            <person name="Raymond J."/>
            <person name="Mimuro M."/>
            <person name="Blankenship R.E."/>
            <person name="Touchman J.W."/>
        </authorList>
    </citation>
    <scope>NUCLEOTIDE SEQUENCE [LARGE SCALE GENOMIC DNA]</scope>
    <source>
        <strain evidence="2">MBIC 11017</strain>
    </source>
</reference>
<dbReference type="STRING" id="329726.AM1_0923"/>
<proteinExistence type="predicted"/>
<evidence type="ECO:0000313" key="1">
    <source>
        <dbReference type="EMBL" id="ABW25965.1"/>
    </source>
</evidence>
<dbReference type="HOGENOM" id="CLU_3075584_0_0_3"/>
<name>B0BZN9_ACAM1</name>
<dbReference type="Proteomes" id="UP000000268">
    <property type="component" value="Chromosome"/>
</dbReference>
<sequence length="52" mass="5558">MLGVVRFALWGGEVTAKAVSAKKVHAIRSAAKGARLASNTIQRPMIFLLSHP</sequence>
<dbReference type="AlphaFoldDB" id="B0BZN9"/>
<evidence type="ECO:0000313" key="2">
    <source>
        <dbReference type="Proteomes" id="UP000000268"/>
    </source>
</evidence>
<accession>B0BZN9</accession>
<keyword evidence="2" id="KW-1185">Reference proteome</keyword>
<protein>
    <submittedName>
        <fullName evidence="1">Uncharacterized protein</fullName>
    </submittedName>
</protein>
<organism evidence="1 2">
    <name type="scientific">Acaryochloris marina (strain MBIC 11017)</name>
    <dbReference type="NCBI Taxonomy" id="329726"/>
    <lineage>
        <taxon>Bacteria</taxon>
        <taxon>Bacillati</taxon>
        <taxon>Cyanobacteriota</taxon>
        <taxon>Cyanophyceae</taxon>
        <taxon>Acaryochloridales</taxon>
        <taxon>Acaryochloridaceae</taxon>
        <taxon>Acaryochloris</taxon>
    </lineage>
</organism>
<dbReference type="KEGG" id="amr:AM1_0923"/>
<gene>
    <name evidence="1" type="ordered locus">AM1_0923</name>
</gene>
<dbReference type="EMBL" id="CP000828">
    <property type="protein sequence ID" value="ABW25965.1"/>
    <property type="molecule type" value="Genomic_DNA"/>
</dbReference>